<dbReference type="eggNOG" id="ENOG5032XZ2">
    <property type="taxonomic scope" value="Bacteria"/>
</dbReference>
<accession>I5B286</accession>
<dbReference type="EMBL" id="CM001488">
    <property type="protein sequence ID" value="EIM63599.1"/>
    <property type="molecule type" value="Genomic_DNA"/>
</dbReference>
<dbReference type="AlphaFoldDB" id="I5B286"/>
<proteinExistence type="predicted"/>
<sequence>MPLYEYIDQFQKALERLLDFGLTESFDFKQEIRPGKQAAINAEVFLINETILYIRAYITAKYKISLLSYAFQYQNKNGKLIFRYDNATHKPPLGFKEHKHLGNGEIIEASSPEPKHLIDEIIESFC</sequence>
<dbReference type="Pfam" id="PF20126">
    <property type="entry name" value="TumE"/>
    <property type="match status" value="1"/>
</dbReference>
<evidence type="ECO:0000313" key="2">
    <source>
        <dbReference type="Proteomes" id="UP000005778"/>
    </source>
</evidence>
<name>I5B286_9BACT</name>
<evidence type="ECO:0000313" key="1">
    <source>
        <dbReference type="EMBL" id="EIM63599.1"/>
    </source>
</evidence>
<organism evidence="1 2">
    <name type="scientific">Desulfobacter postgatei 2ac9</name>
    <dbReference type="NCBI Taxonomy" id="879212"/>
    <lineage>
        <taxon>Bacteria</taxon>
        <taxon>Pseudomonadati</taxon>
        <taxon>Thermodesulfobacteriota</taxon>
        <taxon>Desulfobacteria</taxon>
        <taxon>Desulfobacterales</taxon>
        <taxon>Desulfobacteraceae</taxon>
        <taxon>Desulfobacter</taxon>
    </lineage>
</organism>
<gene>
    <name evidence="1" type="ORF">DespoDRAFT_01680</name>
</gene>
<dbReference type="RefSeq" id="WP_004072838.1">
    <property type="nucleotide sequence ID" value="NZ_CM001488.1"/>
</dbReference>
<protein>
    <submittedName>
        <fullName evidence="1">Uncharacterized protein</fullName>
    </submittedName>
</protein>
<reference evidence="1 2" key="1">
    <citation type="submission" date="2011-09" db="EMBL/GenBank/DDBJ databases">
        <authorList>
            <consortium name="US DOE Joint Genome Institute (JGI-PGF)"/>
            <person name="Lucas S."/>
            <person name="Han J."/>
            <person name="Lapidus A."/>
            <person name="Cheng J.-F."/>
            <person name="Goodwin L."/>
            <person name="Pitluck S."/>
            <person name="Peters L."/>
            <person name="Land M.L."/>
            <person name="Hauser L."/>
            <person name="Orellana R."/>
            <person name="Lovley D."/>
            <person name="Woyke T.J."/>
        </authorList>
    </citation>
    <scope>NUCLEOTIDE SEQUENCE [LARGE SCALE GENOMIC DNA]</scope>
    <source>
        <strain evidence="1 2">2ac9</strain>
    </source>
</reference>
<keyword evidence="2" id="KW-1185">Reference proteome</keyword>
<dbReference type="HOGENOM" id="CLU_159819_0_0_7"/>
<dbReference type="STRING" id="879212.DespoDRAFT_01680"/>
<dbReference type="InterPro" id="IPR045397">
    <property type="entry name" value="TumE-like"/>
</dbReference>
<dbReference type="OrthoDB" id="572460at2"/>
<dbReference type="Proteomes" id="UP000005778">
    <property type="component" value="Chromosome"/>
</dbReference>
<reference evidence="1 2" key="2">
    <citation type="submission" date="2012-02" db="EMBL/GenBank/DDBJ databases">
        <title>Improved High-Quality Draft sequence of Desulfobacter postgatei 2ac9.</title>
        <authorList>
            <consortium name="US DOE Joint Genome Institute"/>
            <person name="Lucas S."/>
            <person name="Han J."/>
            <person name="Lapidus A."/>
            <person name="Cheng J.-F."/>
            <person name="Goodwin L."/>
            <person name="Pitluck S."/>
            <person name="Peters L."/>
            <person name="Ovchinnikova G."/>
            <person name="Held B."/>
            <person name="Detter J.C."/>
            <person name="Han C."/>
            <person name="Tapia R."/>
            <person name="Land M."/>
            <person name="Hauser L."/>
            <person name="Kyrpides N."/>
            <person name="Ivanova N."/>
            <person name="Pagani I."/>
            <person name="Orellana R."/>
            <person name="Lovley D."/>
            <person name="Woyke T."/>
        </authorList>
    </citation>
    <scope>NUCLEOTIDE SEQUENCE [LARGE SCALE GENOMIC DNA]</scope>
    <source>
        <strain evidence="1 2">2ac9</strain>
    </source>
</reference>